<organism evidence="2 3">
    <name type="scientific">Bradyrhizobium aeschynomenes</name>
    <dbReference type="NCBI Taxonomy" id="2734909"/>
    <lineage>
        <taxon>Bacteria</taxon>
        <taxon>Pseudomonadati</taxon>
        <taxon>Pseudomonadota</taxon>
        <taxon>Alphaproteobacteria</taxon>
        <taxon>Hyphomicrobiales</taxon>
        <taxon>Nitrobacteraceae</taxon>
        <taxon>Bradyrhizobium</taxon>
    </lineage>
</organism>
<protein>
    <recommendedName>
        <fullName evidence="1">DUF7336 domain-containing protein</fullName>
    </recommendedName>
</protein>
<proteinExistence type="predicted"/>
<accession>A0ABX2CQA0</accession>
<reference evidence="2" key="1">
    <citation type="submission" date="2020-05" db="EMBL/GenBank/DDBJ databases">
        <title>Nod-independent and nitrogen-fixing Bradyrhizobium aeschynomene sp. nov. isolated from nodules of Aeschynomene indica.</title>
        <authorList>
            <person name="Zhang Z."/>
        </authorList>
    </citation>
    <scope>NUCLEOTIDE SEQUENCE</scope>
    <source>
        <strain evidence="2">83012</strain>
    </source>
</reference>
<keyword evidence="3" id="KW-1185">Reference proteome</keyword>
<dbReference type="Proteomes" id="UP000886476">
    <property type="component" value="Unassembled WGS sequence"/>
</dbReference>
<sequence length="71" mass="8282">MRTVFLLWHARPLDGDETEDKLVGIYSSADEANAAKMRKLQFQGFRDYPDGFFVSEYEVDRDAWSEGFTVR</sequence>
<evidence type="ECO:0000313" key="3">
    <source>
        <dbReference type="Proteomes" id="UP000886476"/>
    </source>
</evidence>
<evidence type="ECO:0000313" key="2">
    <source>
        <dbReference type="EMBL" id="NPU69502.1"/>
    </source>
</evidence>
<name>A0ABX2CQA0_9BRAD</name>
<comment type="caution">
    <text evidence="2">The sequence shown here is derived from an EMBL/GenBank/DDBJ whole genome shotgun (WGS) entry which is preliminary data.</text>
</comment>
<dbReference type="Pfam" id="PF24024">
    <property type="entry name" value="DUF7336"/>
    <property type="match status" value="1"/>
</dbReference>
<evidence type="ECO:0000259" key="1">
    <source>
        <dbReference type="Pfam" id="PF24024"/>
    </source>
</evidence>
<gene>
    <name evidence="2" type="ORF">HL667_31170</name>
</gene>
<dbReference type="RefSeq" id="WP_172114579.1">
    <property type="nucleotide sequence ID" value="NZ_JABFDN010000018.1"/>
</dbReference>
<feature type="domain" description="DUF7336" evidence="1">
    <location>
        <begin position="3"/>
        <end position="68"/>
    </location>
</feature>
<dbReference type="EMBL" id="JABFDN010000018">
    <property type="protein sequence ID" value="NPU69502.1"/>
    <property type="molecule type" value="Genomic_DNA"/>
</dbReference>
<dbReference type="InterPro" id="IPR055760">
    <property type="entry name" value="DUF7336"/>
</dbReference>